<evidence type="ECO:0000256" key="1">
    <source>
        <dbReference type="ARBA" id="ARBA00023125"/>
    </source>
</evidence>
<dbReference type="InterPro" id="IPR050109">
    <property type="entry name" value="HTH-type_TetR-like_transc_reg"/>
</dbReference>
<keyword evidence="4" id="KW-1185">Reference proteome</keyword>
<protein>
    <submittedName>
        <fullName evidence="3">Regulatory protein, tetR family</fullName>
    </submittedName>
</protein>
<dbReference type="InterPro" id="IPR001647">
    <property type="entry name" value="HTH_TetR"/>
</dbReference>
<dbReference type="GO" id="GO:0003700">
    <property type="term" value="F:DNA-binding transcription factor activity"/>
    <property type="evidence" value="ECO:0007669"/>
    <property type="project" value="TreeGrafter"/>
</dbReference>
<feature type="domain" description="HTH tetR-type" evidence="2">
    <location>
        <begin position="10"/>
        <end position="56"/>
    </location>
</feature>
<reference evidence="4" key="1">
    <citation type="submission" date="2016-10" db="EMBL/GenBank/DDBJ databases">
        <authorList>
            <person name="Varghese N."/>
            <person name="Submissions S."/>
        </authorList>
    </citation>
    <scope>NUCLEOTIDE SEQUENCE [LARGE SCALE GENOMIC DNA]</scope>
    <source>
        <strain evidence="4">DSM 44232</strain>
    </source>
</reference>
<evidence type="ECO:0000313" key="3">
    <source>
        <dbReference type="EMBL" id="SFR29827.1"/>
    </source>
</evidence>
<dbReference type="Pfam" id="PF00440">
    <property type="entry name" value="TetR_N"/>
    <property type="match status" value="1"/>
</dbReference>
<dbReference type="EMBL" id="FOYL01000022">
    <property type="protein sequence ID" value="SFR29827.1"/>
    <property type="molecule type" value="Genomic_DNA"/>
</dbReference>
<organism evidence="3 4">
    <name type="scientific">Lentzea waywayandensis</name>
    <dbReference type="NCBI Taxonomy" id="84724"/>
    <lineage>
        <taxon>Bacteria</taxon>
        <taxon>Bacillati</taxon>
        <taxon>Actinomycetota</taxon>
        <taxon>Actinomycetes</taxon>
        <taxon>Pseudonocardiales</taxon>
        <taxon>Pseudonocardiaceae</taxon>
        <taxon>Lentzea</taxon>
    </lineage>
</organism>
<dbReference type="OrthoDB" id="2356263at2"/>
<evidence type="ECO:0000313" key="4">
    <source>
        <dbReference type="Proteomes" id="UP000198583"/>
    </source>
</evidence>
<dbReference type="PANTHER" id="PTHR30055">
    <property type="entry name" value="HTH-TYPE TRANSCRIPTIONAL REGULATOR RUTR"/>
    <property type="match status" value="1"/>
</dbReference>
<dbReference type="Proteomes" id="UP000198583">
    <property type="component" value="Unassembled WGS sequence"/>
</dbReference>
<evidence type="ECO:0000259" key="2">
    <source>
        <dbReference type="Pfam" id="PF00440"/>
    </source>
</evidence>
<keyword evidence="1" id="KW-0238">DNA-binding</keyword>
<dbReference type="InterPro" id="IPR009057">
    <property type="entry name" value="Homeodomain-like_sf"/>
</dbReference>
<dbReference type="STRING" id="84724.SAMN04488564_12216"/>
<dbReference type="SUPFAM" id="SSF46689">
    <property type="entry name" value="Homeodomain-like"/>
    <property type="match status" value="1"/>
</dbReference>
<dbReference type="PANTHER" id="PTHR30055:SF235">
    <property type="entry name" value="TRANSCRIPTIONAL REGULATORY PROTEIN"/>
    <property type="match status" value="1"/>
</dbReference>
<dbReference type="RefSeq" id="WP_093606213.1">
    <property type="nucleotide sequence ID" value="NZ_FOYL01000022.1"/>
</dbReference>
<sequence length="211" mass="22964">MASADARERIIVAAERLIAEHGPEVPLRDIATAAGQRNNSAVQYHFGSRDGLIDAVAEHRIADLEQHRLELLAESEATGEAQDVRALVSALVMPMLTVPYEHGATHYARFLEQVRTHSALSADTNLDRAGRAAVRLIIIRLDRALRDLSPALRRRRLRVLPTVLFALLADRERAVCAGDLPPDDPHSAAELVDLIVGMLTAPVSTAASPSR</sequence>
<proteinExistence type="predicted"/>
<dbReference type="Gene3D" id="1.10.357.10">
    <property type="entry name" value="Tetracycline Repressor, domain 2"/>
    <property type="match status" value="1"/>
</dbReference>
<accession>A0A1I6FJ41</accession>
<name>A0A1I6FJ41_9PSEU</name>
<dbReference type="AlphaFoldDB" id="A0A1I6FJ41"/>
<gene>
    <name evidence="3" type="ORF">SAMN04488564_12216</name>
</gene>
<dbReference type="GO" id="GO:0000976">
    <property type="term" value="F:transcription cis-regulatory region binding"/>
    <property type="evidence" value="ECO:0007669"/>
    <property type="project" value="TreeGrafter"/>
</dbReference>